<dbReference type="PANTHER" id="PTHR43580">
    <property type="entry name" value="OXIDOREDUCTASE GLYR1-RELATED"/>
    <property type="match status" value="1"/>
</dbReference>
<dbReference type="EMBL" id="FTRV01000015">
    <property type="protein sequence ID" value="SPM30361.1"/>
    <property type="molecule type" value="Genomic_DNA"/>
</dbReference>
<evidence type="ECO:0000313" key="8">
    <source>
        <dbReference type="Proteomes" id="UP000241595"/>
    </source>
</evidence>
<dbReference type="InterPro" id="IPR013328">
    <property type="entry name" value="6PGD_dom2"/>
</dbReference>
<evidence type="ECO:0000259" key="5">
    <source>
        <dbReference type="Pfam" id="PF03446"/>
    </source>
</evidence>
<dbReference type="SUPFAM" id="SSF51735">
    <property type="entry name" value="NAD(P)-binding Rossmann-fold domains"/>
    <property type="match status" value="1"/>
</dbReference>
<dbReference type="InterPro" id="IPR015815">
    <property type="entry name" value="HIBADH-related"/>
</dbReference>
<sequence>VYGMDIGFIGLGNMGRGMAANLIGAGHRVTVYNRSPDKAQALVQRGATAARTVAEACRAEVVFTMLADDRAVAAVTLGPDGIAASLPAGATHVSSSTISVALSERLAAAHAEAGQRYAAAPVFGRPEAATAAQLFVIAAGAPEVLQPLSQLFDAIGQRTFVVSEQPHTANLVKLSGNFLLASAIETIAEAVALVSKAGIDRQQYVDILTSTLFAAPAYQTYGGLIARQEFEPAGFAASLGLKDVRLVLAAGEQLEVPLPVASLLRDRFLTLVATGGGHLDWSALATLSARDAGSSDHSA</sequence>
<dbReference type="Gene3D" id="3.40.50.720">
    <property type="entry name" value="NAD(P)-binding Rossmann-like Domain"/>
    <property type="match status" value="1"/>
</dbReference>
<dbReference type="GO" id="GO:0016491">
    <property type="term" value="F:oxidoreductase activity"/>
    <property type="evidence" value="ECO:0007669"/>
    <property type="project" value="UniProtKB-KW"/>
</dbReference>
<dbReference type="PANTHER" id="PTHR43580:SF2">
    <property type="entry name" value="CYTOKINE-LIKE NUCLEAR FACTOR N-PAC"/>
    <property type="match status" value="1"/>
</dbReference>
<evidence type="ECO:0000256" key="1">
    <source>
        <dbReference type="ARBA" id="ARBA00009080"/>
    </source>
</evidence>
<dbReference type="GO" id="GO:0050661">
    <property type="term" value="F:NADP binding"/>
    <property type="evidence" value="ECO:0007669"/>
    <property type="project" value="InterPro"/>
</dbReference>
<dbReference type="GO" id="GO:0016054">
    <property type="term" value="P:organic acid catabolic process"/>
    <property type="evidence" value="ECO:0007669"/>
    <property type="project" value="UniProtKB-ARBA"/>
</dbReference>
<reference evidence="7 8" key="1">
    <citation type="submission" date="2017-01" db="EMBL/GenBank/DDBJ databases">
        <authorList>
            <consortium name="Urmite Genomes"/>
        </authorList>
    </citation>
    <scope>NUCLEOTIDE SEQUENCE [LARGE SCALE GENOMIC DNA]</scope>
    <source>
        <strain evidence="7 8">AB308</strain>
    </source>
</reference>
<dbReference type="Gene3D" id="1.10.1040.10">
    <property type="entry name" value="N-(1-d-carboxylethyl)-l-norvaline Dehydrogenase, domain 2"/>
    <property type="match status" value="1"/>
</dbReference>
<name>A0A2U3NFN5_9MYCO</name>
<dbReference type="InterPro" id="IPR029154">
    <property type="entry name" value="HIBADH-like_NADP-bd"/>
</dbReference>
<feature type="domain" description="3-hydroxyisobutyrate dehydrogenase-like NAD-binding" evidence="6">
    <location>
        <begin position="169"/>
        <end position="286"/>
    </location>
</feature>
<dbReference type="Proteomes" id="UP000241595">
    <property type="component" value="Unassembled WGS sequence"/>
</dbReference>
<feature type="non-terminal residue" evidence="7">
    <location>
        <position position="1"/>
    </location>
</feature>
<dbReference type="Pfam" id="PF03446">
    <property type="entry name" value="NAD_binding_2"/>
    <property type="match status" value="1"/>
</dbReference>
<dbReference type="SUPFAM" id="SSF48179">
    <property type="entry name" value="6-phosphogluconate dehydrogenase C-terminal domain-like"/>
    <property type="match status" value="1"/>
</dbReference>
<comment type="similarity">
    <text evidence="1">Belongs to the HIBADH-related family.</text>
</comment>
<feature type="active site" evidence="4">
    <location>
        <position position="173"/>
    </location>
</feature>
<evidence type="ECO:0000256" key="4">
    <source>
        <dbReference type="PIRSR" id="PIRSR000103-1"/>
    </source>
</evidence>
<organism evidence="7 8">
    <name type="scientific">Mycobacterium terramassiliense</name>
    <dbReference type="NCBI Taxonomy" id="1841859"/>
    <lineage>
        <taxon>Bacteria</taxon>
        <taxon>Bacillati</taxon>
        <taxon>Actinomycetota</taxon>
        <taxon>Actinomycetes</taxon>
        <taxon>Mycobacteriales</taxon>
        <taxon>Mycobacteriaceae</taxon>
        <taxon>Mycobacterium</taxon>
    </lineage>
</organism>
<protein>
    <submittedName>
        <fullName evidence="7">3-hydroxyisobutyrate dehydrogenase or related beta-hydroxyacid dehydrogenase</fullName>
    </submittedName>
</protein>
<dbReference type="InterPro" id="IPR051265">
    <property type="entry name" value="HIBADH-related_NP60_sf"/>
</dbReference>
<dbReference type="Pfam" id="PF14833">
    <property type="entry name" value="NAD_binding_11"/>
    <property type="match status" value="1"/>
</dbReference>
<dbReference type="AlphaFoldDB" id="A0A2U3NFN5"/>
<dbReference type="STRING" id="1841859.GCA_900157385_03865"/>
<dbReference type="GO" id="GO:0051287">
    <property type="term" value="F:NAD binding"/>
    <property type="evidence" value="ECO:0007669"/>
    <property type="project" value="InterPro"/>
</dbReference>
<evidence type="ECO:0000313" key="7">
    <source>
        <dbReference type="EMBL" id="SPM30361.1"/>
    </source>
</evidence>
<dbReference type="PROSITE" id="PS00895">
    <property type="entry name" value="3_HYDROXYISOBUT_DH"/>
    <property type="match status" value="1"/>
</dbReference>
<gene>
    <name evidence="7" type="ORF">MTAB308_3864</name>
</gene>
<keyword evidence="2" id="KW-0560">Oxidoreductase</keyword>
<keyword evidence="8" id="KW-1185">Reference proteome</keyword>
<evidence type="ECO:0000256" key="3">
    <source>
        <dbReference type="ARBA" id="ARBA00023027"/>
    </source>
</evidence>
<proteinExistence type="inferred from homology"/>
<evidence type="ECO:0000256" key="2">
    <source>
        <dbReference type="ARBA" id="ARBA00023002"/>
    </source>
</evidence>
<feature type="domain" description="6-phosphogluconate dehydrogenase NADP-binding" evidence="5">
    <location>
        <begin position="5"/>
        <end position="161"/>
    </location>
</feature>
<dbReference type="InterPro" id="IPR036291">
    <property type="entry name" value="NAD(P)-bd_dom_sf"/>
</dbReference>
<evidence type="ECO:0000259" key="6">
    <source>
        <dbReference type="Pfam" id="PF14833"/>
    </source>
</evidence>
<dbReference type="InterPro" id="IPR002204">
    <property type="entry name" value="3-OH-isobutyrate_DH-rel_CS"/>
</dbReference>
<dbReference type="InterPro" id="IPR006115">
    <property type="entry name" value="6PGDH_NADP-bd"/>
</dbReference>
<keyword evidence="3" id="KW-0520">NAD</keyword>
<dbReference type="PIRSF" id="PIRSF000103">
    <property type="entry name" value="HIBADH"/>
    <property type="match status" value="1"/>
</dbReference>
<dbReference type="InterPro" id="IPR008927">
    <property type="entry name" value="6-PGluconate_DH-like_C_sf"/>
</dbReference>
<accession>A0A2U3NFN5</accession>